<dbReference type="GeneID" id="37059484"/>
<keyword evidence="1" id="KW-0472">Membrane</keyword>
<evidence type="ECO:0000313" key="2">
    <source>
        <dbReference type="EMBL" id="PWY69240.1"/>
    </source>
</evidence>
<evidence type="ECO:0000313" key="3">
    <source>
        <dbReference type="Proteomes" id="UP000246171"/>
    </source>
</evidence>
<name>A0A317VBE1_ASPEC</name>
<evidence type="ECO:0000256" key="1">
    <source>
        <dbReference type="SAM" id="Phobius"/>
    </source>
</evidence>
<dbReference type="RefSeq" id="XP_025386328.1">
    <property type="nucleotide sequence ID" value="XM_025537522.1"/>
</dbReference>
<dbReference type="Proteomes" id="UP000246171">
    <property type="component" value="Unassembled WGS sequence"/>
</dbReference>
<reference evidence="2" key="1">
    <citation type="submission" date="2016-12" db="EMBL/GenBank/DDBJ databases">
        <title>The genomes of Aspergillus section Nigri reveals drivers in fungal speciation.</title>
        <authorList>
            <consortium name="DOE Joint Genome Institute"/>
            <person name="Vesth T.C."/>
            <person name="Nybo J."/>
            <person name="Theobald S."/>
            <person name="Brandl J."/>
            <person name="Frisvad J.C."/>
            <person name="Nielsen K.F."/>
            <person name="Lyhne E.K."/>
            <person name="Kogle M.E."/>
            <person name="Kuo A."/>
            <person name="Riley R."/>
            <person name="Clum A."/>
            <person name="Nolan M."/>
            <person name="Lipzen A."/>
            <person name="Salamov A."/>
            <person name="Henrissat B."/>
            <person name="Wiebenga A."/>
            <person name="De vries R.P."/>
            <person name="Grigoriev I.V."/>
            <person name="Mortensen U.H."/>
            <person name="Andersen M.R."/>
            <person name="Baker S.E."/>
        </authorList>
    </citation>
    <scope>NUCLEOTIDE SEQUENCE</scope>
    <source>
        <strain evidence="2">CBS 122712</strain>
    </source>
</reference>
<dbReference type="VEuPathDB" id="FungiDB:BO83DRAFT_66663"/>
<keyword evidence="1" id="KW-1133">Transmembrane helix</keyword>
<gene>
    <name evidence="2" type="ORF">BO83DRAFT_66663</name>
</gene>
<dbReference type="AlphaFoldDB" id="A0A317VBE1"/>
<feature type="transmembrane region" description="Helical" evidence="1">
    <location>
        <begin position="6"/>
        <end position="23"/>
    </location>
</feature>
<dbReference type="OrthoDB" id="10511751at2759"/>
<accession>A0A317VBE1</accession>
<sequence length="95" mass="11410">MYDTGYGWICFISFLLLFVWCYFRGFQIVLLLPLPYLYFTVLCGFVSTFPGLLTFMFVHPSIHIHQTLIDDGIWMTILRVSFIYSFFMYHMTDYL</sequence>
<keyword evidence="3" id="KW-1185">Reference proteome</keyword>
<proteinExistence type="predicted"/>
<comment type="caution">
    <text evidence="2">The sequence shown here is derived from an EMBL/GenBank/DDBJ whole genome shotgun (WGS) entry which is preliminary data.</text>
</comment>
<dbReference type="EMBL" id="MSFU01000018">
    <property type="protein sequence ID" value="PWY69240.1"/>
    <property type="molecule type" value="Genomic_DNA"/>
</dbReference>
<feature type="transmembrane region" description="Helical" evidence="1">
    <location>
        <begin position="72"/>
        <end position="89"/>
    </location>
</feature>
<organism evidence="2 3">
    <name type="scientific">Aspergillus eucalypticola (strain CBS 122712 / IBT 29274)</name>
    <dbReference type="NCBI Taxonomy" id="1448314"/>
    <lineage>
        <taxon>Eukaryota</taxon>
        <taxon>Fungi</taxon>
        <taxon>Dikarya</taxon>
        <taxon>Ascomycota</taxon>
        <taxon>Pezizomycotina</taxon>
        <taxon>Eurotiomycetes</taxon>
        <taxon>Eurotiomycetidae</taxon>
        <taxon>Eurotiales</taxon>
        <taxon>Aspergillaceae</taxon>
        <taxon>Aspergillus</taxon>
        <taxon>Aspergillus subgen. Circumdati</taxon>
    </lineage>
</organism>
<feature type="transmembrane region" description="Helical" evidence="1">
    <location>
        <begin position="35"/>
        <end position="60"/>
    </location>
</feature>
<protein>
    <submittedName>
        <fullName evidence="2">Uncharacterized protein</fullName>
    </submittedName>
</protein>
<keyword evidence="1" id="KW-0812">Transmembrane</keyword>